<evidence type="ECO:0000313" key="4">
    <source>
        <dbReference type="Proteomes" id="UP000531216"/>
    </source>
</evidence>
<feature type="transmembrane region" description="Helical" evidence="1">
    <location>
        <begin position="81"/>
        <end position="114"/>
    </location>
</feature>
<evidence type="ECO:0000256" key="1">
    <source>
        <dbReference type="SAM" id="Phobius"/>
    </source>
</evidence>
<name>A0A7W6BXY4_9HYPH</name>
<dbReference type="InterPro" id="IPR009936">
    <property type="entry name" value="DUF1468"/>
</dbReference>
<gene>
    <name evidence="3" type="ORF">GGR05_004295</name>
</gene>
<feature type="transmembrane region" description="Helical" evidence="1">
    <location>
        <begin position="126"/>
        <end position="148"/>
    </location>
</feature>
<comment type="caution">
    <text evidence="3">The sequence shown here is derived from an EMBL/GenBank/DDBJ whole genome shotgun (WGS) entry which is preliminary data.</text>
</comment>
<protein>
    <submittedName>
        <fullName evidence="3">Putative tricarboxylic transport membrane protein</fullName>
    </submittedName>
</protein>
<organism evidence="3 4">
    <name type="scientific">Aureimonas phyllosphaerae</name>
    <dbReference type="NCBI Taxonomy" id="1166078"/>
    <lineage>
        <taxon>Bacteria</taxon>
        <taxon>Pseudomonadati</taxon>
        <taxon>Pseudomonadota</taxon>
        <taxon>Alphaproteobacteria</taxon>
        <taxon>Hyphomicrobiales</taxon>
        <taxon>Aurantimonadaceae</taxon>
        <taxon>Aureimonas</taxon>
    </lineage>
</organism>
<dbReference type="OrthoDB" id="7347328at2"/>
<dbReference type="EMBL" id="JACIDO010000018">
    <property type="protein sequence ID" value="MBB3938124.1"/>
    <property type="molecule type" value="Genomic_DNA"/>
</dbReference>
<dbReference type="RefSeq" id="WP_090966435.1">
    <property type="nucleotide sequence ID" value="NZ_FOOA01000029.1"/>
</dbReference>
<feature type="transmembrane region" description="Helical" evidence="1">
    <location>
        <begin position="12"/>
        <end position="31"/>
    </location>
</feature>
<sequence>MPSSKLRSFDRPAAVVGALLLAVAAVTAFDASRMSKGAVYGIGPTAFPNVLAIFFAGLGLAHFVVAFRDGLPKPDEADWSAFAWVSGALLALIASVAAGGGFILGATLLFAMTARAFGRRAFLKDVLIGFVIGFLVFLLFNNLLSLTLPQGPLERLL</sequence>
<evidence type="ECO:0000313" key="3">
    <source>
        <dbReference type="EMBL" id="MBB3938124.1"/>
    </source>
</evidence>
<keyword evidence="4" id="KW-1185">Reference proteome</keyword>
<proteinExistence type="predicted"/>
<accession>A0A7W6BXY4</accession>
<dbReference type="AlphaFoldDB" id="A0A7W6BXY4"/>
<evidence type="ECO:0000259" key="2">
    <source>
        <dbReference type="Pfam" id="PF07331"/>
    </source>
</evidence>
<keyword evidence="1" id="KW-0472">Membrane</keyword>
<keyword evidence="1" id="KW-1133">Transmembrane helix</keyword>
<feature type="domain" description="DUF1468" evidence="2">
    <location>
        <begin position="15"/>
        <end position="149"/>
    </location>
</feature>
<dbReference type="Pfam" id="PF07331">
    <property type="entry name" value="TctB"/>
    <property type="match status" value="1"/>
</dbReference>
<reference evidence="3 4" key="1">
    <citation type="submission" date="2020-08" db="EMBL/GenBank/DDBJ databases">
        <title>Genomic Encyclopedia of Type Strains, Phase IV (KMG-IV): sequencing the most valuable type-strain genomes for metagenomic binning, comparative biology and taxonomic classification.</title>
        <authorList>
            <person name="Goeker M."/>
        </authorList>
    </citation>
    <scope>NUCLEOTIDE SEQUENCE [LARGE SCALE GENOMIC DNA]</scope>
    <source>
        <strain evidence="3 4">DSM 25024</strain>
    </source>
</reference>
<dbReference type="Proteomes" id="UP000531216">
    <property type="component" value="Unassembled WGS sequence"/>
</dbReference>
<feature type="transmembrane region" description="Helical" evidence="1">
    <location>
        <begin position="38"/>
        <end position="61"/>
    </location>
</feature>
<keyword evidence="1" id="KW-0812">Transmembrane</keyword>